<comment type="caution">
    <text evidence="1">The sequence shown here is derived from an EMBL/GenBank/DDBJ whole genome shotgun (WGS) entry which is preliminary data.</text>
</comment>
<dbReference type="EMBL" id="VNFK01000004">
    <property type="protein sequence ID" value="TVU64879.1"/>
    <property type="molecule type" value="Genomic_DNA"/>
</dbReference>
<evidence type="ECO:0000313" key="2">
    <source>
        <dbReference type="Proteomes" id="UP000316500"/>
    </source>
</evidence>
<reference evidence="1 2" key="1">
    <citation type="submission" date="2019-07" db="EMBL/GenBank/DDBJ databases">
        <title>Diversity of Bacteria from Kongsfjorden, Arctic.</title>
        <authorList>
            <person name="Yu Y."/>
        </authorList>
    </citation>
    <scope>NUCLEOTIDE SEQUENCE [LARGE SCALE GENOMIC DNA]</scope>
    <source>
        <strain evidence="1 2">SM1928</strain>
    </source>
</reference>
<dbReference type="AlphaFoldDB" id="A0A558H6X5"/>
<organism evidence="1 2">
    <name type="scientific">Paenarthrobacter nitroguajacolicus</name>
    <name type="common">Arthrobacter nitroguajacolicus</name>
    <dbReference type="NCBI Taxonomy" id="211146"/>
    <lineage>
        <taxon>Bacteria</taxon>
        <taxon>Bacillati</taxon>
        <taxon>Actinomycetota</taxon>
        <taxon>Actinomycetes</taxon>
        <taxon>Micrococcales</taxon>
        <taxon>Micrococcaceae</taxon>
        <taxon>Paenarthrobacter</taxon>
    </lineage>
</organism>
<dbReference type="RefSeq" id="WP_139183437.1">
    <property type="nucleotide sequence ID" value="NZ_VNFK01000004.1"/>
</dbReference>
<accession>A0A558H6X5</accession>
<proteinExistence type="predicted"/>
<gene>
    <name evidence="1" type="ORF">FQP90_07465</name>
</gene>
<evidence type="ECO:0000313" key="1">
    <source>
        <dbReference type="EMBL" id="TVU64879.1"/>
    </source>
</evidence>
<protein>
    <submittedName>
        <fullName evidence="1">Lasso RiPP family leader peptide-containing protein</fullName>
    </submittedName>
</protein>
<dbReference type="OrthoDB" id="2224898at2"/>
<sequence length="45" mass="5153">MMMKSNYSAPRVARVGSFREVTNGVWFGRWRDIFGGRAFVKVDIG</sequence>
<dbReference type="Proteomes" id="UP000316500">
    <property type="component" value="Unassembled WGS sequence"/>
</dbReference>
<dbReference type="NCBIfam" id="NF033521">
    <property type="entry name" value="lasso_leader_L3"/>
    <property type="match status" value="1"/>
</dbReference>
<name>A0A558H6X5_PAENT</name>